<evidence type="ECO:0000313" key="1">
    <source>
        <dbReference type="EMBL" id="CAG8806529.1"/>
    </source>
</evidence>
<reference evidence="1" key="1">
    <citation type="submission" date="2021-06" db="EMBL/GenBank/DDBJ databases">
        <authorList>
            <person name="Kallberg Y."/>
            <person name="Tangrot J."/>
            <person name="Rosling A."/>
        </authorList>
    </citation>
    <scope>NUCLEOTIDE SEQUENCE</scope>
    <source>
        <strain evidence="1">MA461A</strain>
    </source>
</reference>
<keyword evidence="2" id="KW-1185">Reference proteome</keyword>
<accession>A0ACA9RSK5</accession>
<gene>
    <name evidence="1" type="ORF">RPERSI_LOCUS22177</name>
</gene>
<dbReference type="Proteomes" id="UP000789920">
    <property type="component" value="Unassembled WGS sequence"/>
</dbReference>
<dbReference type="EMBL" id="CAJVQC010066559">
    <property type="protein sequence ID" value="CAG8806529.1"/>
    <property type="molecule type" value="Genomic_DNA"/>
</dbReference>
<organism evidence="1 2">
    <name type="scientific">Racocetra persica</name>
    <dbReference type="NCBI Taxonomy" id="160502"/>
    <lineage>
        <taxon>Eukaryota</taxon>
        <taxon>Fungi</taxon>
        <taxon>Fungi incertae sedis</taxon>
        <taxon>Mucoromycota</taxon>
        <taxon>Glomeromycotina</taxon>
        <taxon>Glomeromycetes</taxon>
        <taxon>Diversisporales</taxon>
        <taxon>Gigasporaceae</taxon>
        <taxon>Racocetra</taxon>
    </lineage>
</organism>
<comment type="caution">
    <text evidence="1">The sequence shown here is derived from an EMBL/GenBank/DDBJ whole genome shotgun (WGS) entry which is preliminary data.</text>
</comment>
<protein>
    <submittedName>
        <fullName evidence="1">3121_t:CDS:1</fullName>
    </submittedName>
</protein>
<proteinExistence type="predicted"/>
<name>A0ACA9RSK5_9GLOM</name>
<evidence type="ECO:0000313" key="2">
    <source>
        <dbReference type="Proteomes" id="UP000789920"/>
    </source>
</evidence>
<feature type="non-terminal residue" evidence="1">
    <location>
        <position position="1"/>
    </location>
</feature>
<sequence>DKGAKKTILVASVPELQDLKNYLKSQGLKSISAADLEEENGKDNCVGENKLNNLKILNIDRVLAQLGEHLPYKQRVAGSSPAYSTIKYNVKDNC</sequence>